<evidence type="ECO:0000259" key="5">
    <source>
        <dbReference type="Pfam" id="PF10566"/>
    </source>
</evidence>
<evidence type="ECO:0000313" key="8">
    <source>
        <dbReference type="EMBL" id="RGT34819.1"/>
    </source>
</evidence>
<dbReference type="Pfam" id="PF14508">
    <property type="entry name" value="GH97_N"/>
    <property type="match status" value="1"/>
</dbReference>
<evidence type="ECO:0000256" key="1">
    <source>
        <dbReference type="ARBA" id="ARBA00001913"/>
    </source>
</evidence>
<dbReference type="InterPro" id="IPR029483">
    <property type="entry name" value="GH97_C"/>
</dbReference>
<gene>
    <name evidence="8" type="ORF">DWX38_02460</name>
</gene>
<dbReference type="Gene3D" id="3.20.20.70">
    <property type="entry name" value="Aldolase class I"/>
    <property type="match status" value="1"/>
</dbReference>
<feature type="domain" description="Glycosyl-hydrolase 97 catalytic" evidence="5">
    <location>
        <begin position="336"/>
        <end position="533"/>
    </location>
</feature>
<dbReference type="Proteomes" id="UP000285159">
    <property type="component" value="Unassembled WGS sequence"/>
</dbReference>
<dbReference type="GO" id="GO:0016787">
    <property type="term" value="F:hydrolase activity"/>
    <property type="evidence" value="ECO:0007669"/>
    <property type="project" value="UniProtKB-KW"/>
</dbReference>
<dbReference type="EMBL" id="QRWP01000002">
    <property type="protein sequence ID" value="RGT34819.1"/>
    <property type="molecule type" value="Genomic_DNA"/>
</dbReference>
<keyword evidence="8" id="KW-0378">Hydrolase</keyword>
<dbReference type="InterPro" id="IPR017853">
    <property type="entry name" value="GH"/>
</dbReference>
<name>A0A412N8Y0_9BACE</name>
<evidence type="ECO:0000259" key="7">
    <source>
        <dbReference type="Pfam" id="PF14509"/>
    </source>
</evidence>
<dbReference type="InterPro" id="IPR014718">
    <property type="entry name" value="GH-type_carb-bd"/>
</dbReference>
<dbReference type="AlphaFoldDB" id="A0A412N8Y0"/>
<sequence length="744" mass="85086">MNSDKSYRFIYYLLKQVLLNMKQTFQMIVLVTCALFMALTVQAQNATKVYQQVSPDNNVHLSFELQEKGKPSYSLQYKKSQVINPSTLGLELNGQESLQEGFEVVNTSTSSFDETWQPVWGENKDIRNHYNELLVELKQTSTGRFMNLRFRVYDDGIGFRYEFPQQRNLVYFVVREEHSQFAMSGDHTAWWIPGDYDTQEYDYTESKLSEIRGLLQGAVSGNASQTVFSPTGVQTSLQMKTAEGLYINLHEAALVDYSCMHLNLDDKNLIFESWLTPDAVGNKAYMQSPCHTPWRTVMVSDDARKILASNLILNLNEPCKYEDTSWIKPVKYIGVWWEMIAGGKPWAYTWDIPSVKLDETDYTGVKPNGVHPANNANVKKYIDFAAEHGFDQVLVEGWNIGWEDWFGNSKDYVFDFQTPYPDFDIKMLNEYAHSKGVKLMMHHETSSSVRNYERHMEAAYQLMNKYGYNSVKSGYVGNMIPRGEHHYGQWLNNHYLYAVTEAAKHRIMVNAHEAVRPTGLCRTYPNLIGNESARGTEYEAFAGNKPFHTTVLPFTRLQGGPMDYTPGIFEMDMNKLNPNSHSHVNSTLARQLALYVTMYSPLQMAADLPENYERFMDAFQFIKDVAVDWDESRYLEAEPGRYIVVARKAKGTDNWFVGCTSNEDGHISALKLDFLDKDKKYIATVYEDSKDAHYRTNPQAYTIRKGIVSAKSVLKMKAAPGGGYAISIMEVTDKAAMKGVKNLK</sequence>
<dbReference type="PANTHER" id="PTHR35803:SF1">
    <property type="entry name" value="GLUCAN 1,4-ALPHA-GLUCOSIDASE SUSB"/>
    <property type="match status" value="1"/>
</dbReference>
<proteinExistence type="predicted"/>
<feature type="domain" description="Glycosyl-hydrolase 97 N-terminal" evidence="6">
    <location>
        <begin position="54"/>
        <end position="318"/>
    </location>
</feature>
<dbReference type="InterPro" id="IPR013785">
    <property type="entry name" value="Aldolase_TIM"/>
</dbReference>
<reference evidence="8 9" key="1">
    <citation type="submission" date="2018-08" db="EMBL/GenBank/DDBJ databases">
        <title>A genome reference for cultivated species of the human gut microbiota.</title>
        <authorList>
            <person name="Zou Y."/>
            <person name="Xue W."/>
            <person name="Luo G."/>
        </authorList>
    </citation>
    <scope>NUCLEOTIDE SEQUENCE [LARGE SCALE GENOMIC DNA]</scope>
    <source>
        <strain evidence="8 9">AF19-1AC</strain>
    </source>
</reference>
<dbReference type="InterPro" id="IPR029486">
    <property type="entry name" value="GH97_N"/>
</dbReference>
<keyword evidence="4" id="KW-0732">Signal</keyword>
<dbReference type="InterPro" id="IPR052720">
    <property type="entry name" value="Glycosyl_hydrolase_97"/>
</dbReference>
<dbReference type="InterPro" id="IPR019563">
    <property type="entry name" value="GH97_catalytic"/>
</dbReference>
<feature type="chain" id="PRO_5019403374" evidence="4">
    <location>
        <begin position="44"/>
        <end position="744"/>
    </location>
</feature>
<keyword evidence="3" id="KW-0106">Calcium</keyword>
<dbReference type="FunFam" id="3.20.20.70:FF:000220">
    <property type="entry name" value="Glucan 1,4-alpha-glucosidase SusB"/>
    <property type="match status" value="1"/>
</dbReference>
<comment type="cofactor">
    <cofactor evidence="1">
        <name>Ca(2+)</name>
        <dbReference type="ChEBI" id="CHEBI:29108"/>
    </cofactor>
</comment>
<evidence type="ECO:0000256" key="4">
    <source>
        <dbReference type="SAM" id="SignalP"/>
    </source>
</evidence>
<evidence type="ECO:0000256" key="2">
    <source>
        <dbReference type="ARBA" id="ARBA00011245"/>
    </source>
</evidence>
<comment type="caution">
    <text evidence="8">The sequence shown here is derived from an EMBL/GenBank/DDBJ whole genome shotgun (WGS) entry which is preliminary data.</text>
</comment>
<dbReference type="Pfam" id="PF14509">
    <property type="entry name" value="GH97_C"/>
    <property type="match status" value="1"/>
</dbReference>
<dbReference type="Gene3D" id="2.70.98.10">
    <property type="match status" value="1"/>
</dbReference>
<comment type="subunit">
    <text evidence="2">Monomer.</text>
</comment>
<dbReference type="GO" id="GO:0030246">
    <property type="term" value="F:carbohydrate binding"/>
    <property type="evidence" value="ECO:0007669"/>
    <property type="project" value="InterPro"/>
</dbReference>
<evidence type="ECO:0000256" key="3">
    <source>
        <dbReference type="ARBA" id="ARBA00022837"/>
    </source>
</evidence>
<feature type="signal peptide" evidence="4">
    <location>
        <begin position="1"/>
        <end position="43"/>
    </location>
</feature>
<dbReference type="PANTHER" id="PTHR35803">
    <property type="entry name" value="GLUCAN 1,4-ALPHA-GLUCOSIDASE SUSB-RELATED"/>
    <property type="match status" value="1"/>
</dbReference>
<evidence type="ECO:0000313" key="9">
    <source>
        <dbReference type="Proteomes" id="UP000285159"/>
    </source>
</evidence>
<organism evidence="8 9">
    <name type="scientific">Bacteroides clarus</name>
    <dbReference type="NCBI Taxonomy" id="626929"/>
    <lineage>
        <taxon>Bacteria</taxon>
        <taxon>Pseudomonadati</taxon>
        <taxon>Bacteroidota</taxon>
        <taxon>Bacteroidia</taxon>
        <taxon>Bacteroidales</taxon>
        <taxon>Bacteroidaceae</taxon>
        <taxon>Bacteroides</taxon>
    </lineage>
</organism>
<dbReference type="Pfam" id="PF10566">
    <property type="entry name" value="Glyco_hydro_97"/>
    <property type="match status" value="1"/>
</dbReference>
<dbReference type="SUPFAM" id="SSF51445">
    <property type="entry name" value="(Trans)glycosidases"/>
    <property type="match status" value="1"/>
</dbReference>
<protein>
    <submittedName>
        <fullName evidence="8">Glycoside hydrolase family 97 protein</fullName>
    </submittedName>
</protein>
<evidence type="ECO:0000259" key="6">
    <source>
        <dbReference type="Pfam" id="PF14508"/>
    </source>
</evidence>
<accession>A0A412N8Y0</accession>
<feature type="domain" description="Glycosyl-hydrolase 97 C-terminal oligomerisation" evidence="7">
    <location>
        <begin position="628"/>
        <end position="728"/>
    </location>
</feature>